<organism evidence="1">
    <name type="scientific">Yersinia enterocolitica</name>
    <dbReference type="NCBI Taxonomy" id="630"/>
    <lineage>
        <taxon>Bacteria</taxon>
        <taxon>Pseudomonadati</taxon>
        <taxon>Pseudomonadota</taxon>
        <taxon>Gammaproteobacteria</taxon>
        <taxon>Enterobacterales</taxon>
        <taxon>Yersiniaceae</taxon>
        <taxon>Yersinia</taxon>
    </lineage>
</organism>
<sequence length="78" mass="8719">MKVVKNLCQWITVSARFDCMVFNKNHRPPESATISNARTPNPWIVLAIPPECASGSRKLVNVFISCLIPLKSSPTHEK</sequence>
<dbReference type="AlphaFoldDB" id="B0RL53"/>
<dbReference type="EMBL" id="AM905950">
    <property type="protein sequence ID" value="CAP20310.1"/>
    <property type="molecule type" value="Genomic_DNA"/>
</dbReference>
<evidence type="ECO:0000313" key="1">
    <source>
        <dbReference type="EMBL" id="CAP20310.1"/>
    </source>
</evidence>
<keyword evidence="1" id="KW-0614">Plasmid</keyword>
<accession>B0RL53</accession>
<name>B0RL53_YEREN</name>
<protein>
    <submittedName>
        <fullName evidence="1">Uncharacterized protein</fullName>
    </submittedName>
</protein>
<proteinExistence type="predicted"/>
<reference evidence="1" key="1">
    <citation type="journal article" date="2008" name="J. Bacteriol.">
        <title>Genetic and functional properties of the self-transmissible Yersinia enterocolitica plasmid pYE854, which mobilizes the virulence plasmid pYV.</title>
        <authorList>
            <person name="Hammerl J.A."/>
            <person name="Klein I."/>
            <person name="Lanka E."/>
            <person name="Appel B."/>
            <person name="Hertwig S."/>
        </authorList>
    </citation>
    <scope>NUCLEOTIDE SEQUENCE [LARGE SCALE GENOMIC DNA]</scope>
    <source>
        <strain evidence="1">29854</strain>
        <plasmid evidence="1">pYE854</plasmid>
    </source>
</reference>
<geneLocation type="plasmid" evidence="1">
    <name>pYE854</name>
</geneLocation>